<reference evidence="2" key="1">
    <citation type="submission" date="2023-06" db="EMBL/GenBank/DDBJ databases">
        <authorList>
            <person name="Kurt Z."/>
        </authorList>
    </citation>
    <scope>NUCLEOTIDE SEQUENCE</scope>
</reference>
<accession>A0AA86NJN5</accession>
<protein>
    <recommendedName>
        <fullName evidence="5">Thioredoxin domain-containing protein</fullName>
    </recommendedName>
</protein>
<dbReference type="InterPro" id="IPR036249">
    <property type="entry name" value="Thioredoxin-like_sf"/>
</dbReference>
<dbReference type="Proteomes" id="UP001642409">
    <property type="component" value="Unassembled WGS sequence"/>
</dbReference>
<sequence>MAIPFQVYIMGTIAVLFLSVVFMSHYFKNQRVKELGFKYDVLNVEEEHPNKIICVLDITTCHWCYLLVRDLWRSPLVKQYLESKNIELLMVDPKDGVQFVRHNKFPHFSQFPCSIFLDKFGQEVKRQYGVFGFDTLKENIKYIFPE</sequence>
<evidence type="ECO:0000313" key="2">
    <source>
        <dbReference type="EMBL" id="CAI9920505.1"/>
    </source>
</evidence>
<feature type="transmembrane region" description="Helical" evidence="1">
    <location>
        <begin position="6"/>
        <end position="27"/>
    </location>
</feature>
<name>A0AA86NJN5_9EUKA</name>
<dbReference type="Gene3D" id="3.40.30.10">
    <property type="entry name" value="Glutaredoxin"/>
    <property type="match status" value="1"/>
</dbReference>
<gene>
    <name evidence="3" type="ORF">HINF_LOCUS49678</name>
    <name evidence="2" type="ORF">HINF_LOCUS8150</name>
</gene>
<evidence type="ECO:0000256" key="1">
    <source>
        <dbReference type="SAM" id="Phobius"/>
    </source>
</evidence>
<keyword evidence="1" id="KW-0812">Transmembrane</keyword>
<proteinExistence type="predicted"/>
<keyword evidence="1" id="KW-0472">Membrane</keyword>
<dbReference type="AlphaFoldDB" id="A0AA86NJN5"/>
<organism evidence="2">
    <name type="scientific">Hexamita inflata</name>
    <dbReference type="NCBI Taxonomy" id="28002"/>
    <lineage>
        <taxon>Eukaryota</taxon>
        <taxon>Metamonada</taxon>
        <taxon>Diplomonadida</taxon>
        <taxon>Hexamitidae</taxon>
        <taxon>Hexamitinae</taxon>
        <taxon>Hexamita</taxon>
    </lineage>
</organism>
<dbReference type="EMBL" id="CAXDID020000234">
    <property type="protein sequence ID" value="CAL6061375.1"/>
    <property type="molecule type" value="Genomic_DNA"/>
</dbReference>
<evidence type="ECO:0000313" key="3">
    <source>
        <dbReference type="EMBL" id="CAL6061375.1"/>
    </source>
</evidence>
<reference evidence="3 4" key="2">
    <citation type="submission" date="2024-07" db="EMBL/GenBank/DDBJ databases">
        <authorList>
            <person name="Akdeniz Z."/>
        </authorList>
    </citation>
    <scope>NUCLEOTIDE SEQUENCE [LARGE SCALE GENOMIC DNA]</scope>
</reference>
<dbReference type="EMBL" id="CATOUU010000200">
    <property type="protein sequence ID" value="CAI9920505.1"/>
    <property type="molecule type" value="Genomic_DNA"/>
</dbReference>
<keyword evidence="1" id="KW-1133">Transmembrane helix</keyword>
<dbReference type="SUPFAM" id="SSF52833">
    <property type="entry name" value="Thioredoxin-like"/>
    <property type="match status" value="1"/>
</dbReference>
<comment type="caution">
    <text evidence="2">The sequence shown here is derived from an EMBL/GenBank/DDBJ whole genome shotgun (WGS) entry which is preliminary data.</text>
</comment>
<evidence type="ECO:0000313" key="4">
    <source>
        <dbReference type="Proteomes" id="UP001642409"/>
    </source>
</evidence>
<keyword evidence="4" id="KW-1185">Reference proteome</keyword>
<evidence type="ECO:0008006" key="5">
    <source>
        <dbReference type="Google" id="ProtNLM"/>
    </source>
</evidence>